<evidence type="ECO:0000256" key="2">
    <source>
        <dbReference type="SAM" id="SignalP"/>
    </source>
</evidence>
<sequence length="259" mass="28381">MKRMLIAACLAVASVGAVAFYYWQQATQLPDWYGSTQPDSSSQTGQTDVSTSSPGNFITDTKRSTEPDRRQPNSQPSVTITQPNKKVSTVSQTPPKQPTPTKTEVQQKELSRLFTNEITRKAEDKKLGAAVKGANTTIQNGHVESGAVVNFKDISLDQLPPAERDFVTKLVTAFPALGQQSFYIGIEGKPTIKDGQAQLNDDVRIKLGKLSFTPAQLSQRLDIPEEQIRQQIQLQVQLGNFTADKVPTANDHNKQGNAN</sequence>
<protein>
    <submittedName>
        <fullName evidence="3">Uncharacterized protein</fullName>
    </submittedName>
</protein>
<evidence type="ECO:0000313" key="3">
    <source>
        <dbReference type="EMBL" id="MEP1057519.1"/>
    </source>
</evidence>
<proteinExistence type="predicted"/>
<dbReference type="RefSeq" id="WP_190450467.1">
    <property type="nucleotide sequence ID" value="NZ_JAMPLM010000002.1"/>
</dbReference>
<feature type="compositionally biased region" description="Polar residues" evidence="1">
    <location>
        <begin position="34"/>
        <end position="59"/>
    </location>
</feature>
<feature type="chain" id="PRO_5046474475" evidence="2">
    <location>
        <begin position="20"/>
        <end position="259"/>
    </location>
</feature>
<accession>A0ABV0KE84</accession>
<feature type="signal peptide" evidence="2">
    <location>
        <begin position="1"/>
        <end position="19"/>
    </location>
</feature>
<comment type="caution">
    <text evidence="3">The sequence shown here is derived from an EMBL/GenBank/DDBJ whole genome shotgun (WGS) entry which is preliminary data.</text>
</comment>
<reference evidence="3 4" key="1">
    <citation type="submission" date="2022-04" db="EMBL/GenBank/DDBJ databases">
        <title>Positive selection, recombination, and allopatry shape intraspecific diversity of widespread and dominant cyanobacteria.</title>
        <authorList>
            <person name="Wei J."/>
            <person name="Shu W."/>
            <person name="Hu C."/>
        </authorList>
    </citation>
    <scope>NUCLEOTIDE SEQUENCE [LARGE SCALE GENOMIC DNA]</scope>
    <source>
        <strain evidence="3 4">AS-A4</strain>
    </source>
</reference>
<evidence type="ECO:0000313" key="4">
    <source>
        <dbReference type="Proteomes" id="UP001476950"/>
    </source>
</evidence>
<name>A0ABV0KE84_9CYAN</name>
<feature type="region of interest" description="Disordered" evidence="1">
    <location>
        <begin position="34"/>
        <end position="107"/>
    </location>
</feature>
<feature type="compositionally biased region" description="Basic and acidic residues" evidence="1">
    <location>
        <begin position="60"/>
        <end position="71"/>
    </location>
</feature>
<keyword evidence="2" id="KW-0732">Signal</keyword>
<dbReference type="Proteomes" id="UP001476950">
    <property type="component" value="Unassembled WGS sequence"/>
</dbReference>
<feature type="compositionally biased region" description="Polar residues" evidence="1">
    <location>
        <begin position="72"/>
        <end position="91"/>
    </location>
</feature>
<keyword evidence="4" id="KW-1185">Reference proteome</keyword>
<dbReference type="EMBL" id="JAMPLM010000002">
    <property type="protein sequence ID" value="MEP1057519.1"/>
    <property type="molecule type" value="Genomic_DNA"/>
</dbReference>
<evidence type="ECO:0000256" key="1">
    <source>
        <dbReference type="SAM" id="MobiDB-lite"/>
    </source>
</evidence>
<gene>
    <name evidence="3" type="ORF">NDI38_03655</name>
</gene>
<organism evidence="3 4">
    <name type="scientific">Stenomitos frigidus AS-A4</name>
    <dbReference type="NCBI Taxonomy" id="2933935"/>
    <lineage>
        <taxon>Bacteria</taxon>
        <taxon>Bacillati</taxon>
        <taxon>Cyanobacteriota</taxon>
        <taxon>Cyanophyceae</taxon>
        <taxon>Leptolyngbyales</taxon>
        <taxon>Leptolyngbyaceae</taxon>
        <taxon>Stenomitos</taxon>
    </lineage>
</organism>